<dbReference type="Gene3D" id="3.30.450.90">
    <property type="match status" value="1"/>
</dbReference>
<reference evidence="5" key="1">
    <citation type="submission" date="2022-07" db="EMBL/GenBank/DDBJ databases">
        <title>Arcobacter roscoffensis sp. nov., a marine bacterium isolated from coastal seawater collected from Roscoff, France.</title>
        <authorList>
            <person name="Pascual J."/>
            <person name="Lepeaux C."/>
            <person name="Methner A."/>
            <person name="Overmann J."/>
        </authorList>
    </citation>
    <scope>NUCLEOTIDE SEQUENCE</scope>
    <source>
        <strain evidence="5">ARW1-2F2</strain>
    </source>
</reference>
<gene>
    <name evidence="5" type="ORF">NJU99_11520</name>
</gene>
<evidence type="ECO:0000313" key="6">
    <source>
        <dbReference type="Proteomes" id="UP001060012"/>
    </source>
</evidence>
<proteinExistence type="inferred from homology"/>
<dbReference type="SUPFAM" id="SSF52540">
    <property type="entry name" value="P-loop containing nucleoside triphosphate hydrolases"/>
    <property type="match status" value="1"/>
</dbReference>
<dbReference type="InterPro" id="IPR001482">
    <property type="entry name" value="T2SS/T4SS_dom"/>
</dbReference>
<feature type="domain" description="AAA+ ATPase" evidence="4">
    <location>
        <begin position="233"/>
        <end position="375"/>
    </location>
</feature>
<keyword evidence="2" id="KW-0547">Nucleotide-binding</keyword>
<keyword evidence="3" id="KW-0067">ATP-binding</keyword>
<protein>
    <submittedName>
        <fullName evidence="5">GspE/PulE family protein</fullName>
    </submittedName>
</protein>
<dbReference type="InterPro" id="IPR027417">
    <property type="entry name" value="P-loop_NTPase"/>
</dbReference>
<dbReference type="CDD" id="cd01129">
    <property type="entry name" value="PulE-GspE-like"/>
    <property type="match status" value="1"/>
</dbReference>
<comment type="similarity">
    <text evidence="1">Belongs to the GSP E family.</text>
</comment>
<organism evidence="5 6">
    <name type="scientific">Arcobacter roscoffensis</name>
    <dbReference type="NCBI Taxonomy" id="2961520"/>
    <lineage>
        <taxon>Bacteria</taxon>
        <taxon>Pseudomonadati</taxon>
        <taxon>Campylobacterota</taxon>
        <taxon>Epsilonproteobacteria</taxon>
        <taxon>Campylobacterales</taxon>
        <taxon>Arcobacteraceae</taxon>
        <taxon>Arcobacter</taxon>
    </lineage>
</organism>
<dbReference type="PANTHER" id="PTHR30258:SF1">
    <property type="entry name" value="PROTEIN TRANSPORT PROTEIN HOFB HOMOLOG"/>
    <property type="match status" value="1"/>
</dbReference>
<evidence type="ECO:0000256" key="3">
    <source>
        <dbReference type="ARBA" id="ARBA00022840"/>
    </source>
</evidence>
<accession>A0ABY5E569</accession>
<evidence type="ECO:0000259" key="4">
    <source>
        <dbReference type="SMART" id="SM00382"/>
    </source>
</evidence>
<dbReference type="PANTHER" id="PTHR30258">
    <property type="entry name" value="TYPE II SECRETION SYSTEM PROTEIN GSPE-RELATED"/>
    <property type="match status" value="1"/>
</dbReference>
<name>A0ABY5E569_9BACT</name>
<dbReference type="Proteomes" id="UP001060012">
    <property type="component" value="Chromosome"/>
</dbReference>
<sequence>MKTVLNEKINYDLITSYDVSYLREYTILPFFDDGLTLYLYVSEDSNLNTCQEFFNNKNLKFLSCEKEEILFLLSDISTKLRLFSLAGKSKEFDSLNSSFMQDFLEKLLSYSIEKNSSDIHIESCNNLTLFRFRIDGNLKTFLVLEKNFIKLVSSYLKLISNLDITQNRLPLDSRFSFLIDAKKFDFRLSTMPTLEAESIVIRVLDSKNINIDINKIGFSSHILLDIQNALKLTQGLILVTGPTGSGKTTTLYSMLNILNSNEKKIITIEDPIEYKLENITQVQVNNKIGLNFDLVLRNILRQDPDIIFIGEIRDELSLQIALQASLTGHLVLASIHANNSSETITRLYDLKADPFLISTTLKLVLSQRLVLSYCKYCQAKGCSKCNFTKYKGRTIISEALKIDESLSSMIFKKQSINTFNEYLRKIKHRSLYDDGKLKVKENITSMEELLKVIGL</sequence>
<dbReference type="EMBL" id="CP100595">
    <property type="protein sequence ID" value="UTJ05873.1"/>
    <property type="molecule type" value="Genomic_DNA"/>
</dbReference>
<dbReference type="InterPro" id="IPR003593">
    <property type="entry name" value="AAA+_ATPase"/>
</dbReference>
<keyword evidence="6" id="KW-1185">Reference proteome</keyword>
<dbReference type="Pfam" id="PF00437">
    <property type="entry name" value="T2SSE"/>
    <property type="match status" value="1"/>
</dbReference>
<evidence type="ECO:0000313" key="5">
    <source>
        <dbReference type="EMBL" id="UTJ05873.1"/>
    </source>
</evidence>
<evidence type="ECO:0000256" key="1">
    <source>
        <dbReference type="ARBA" id="ARBA00006611"/>
    </source>
</evidence>
<dbReference type="RefSeq" id="WP_254576054.1">
    <property type="nucleotide sequence ID" value="NZ_CP100595.1"/>
</dbReference>
<dbReference type="Gene3D" id="3.40.50.300">
    <property type="entry name" value="P-loop containing nucleotide triphosphate hydrolases"/>
    <property type="match status" value="1"/>
</dbReference>
<evidence type="ECO:0000256" key="2">
    <source>
        <dbReference type="ARBA" id="ARBA00022741"/>
    </source>
</evidence>
<dbReference type="SMART" id="SM00382">
    <property type="entry name" value="AAA"/>
    <property type="match status" value="1"/>
</dbReference>